<name>A0AAN7H1V2_9PEZI</name>
<dbReference type="EMBL" id="MU865308">
    <property type="protein sequence ID" value="KAK4229473.1"/>
    <property type="molecule type" value="Genomic_DNA"/>
</dbReference>
<comment type="caution">
    <text evidence="1">The sequence shown here is derived from an EMBL/GenBank/DDBJ whole genome shotgun (WGS) entry which is preliminary data.</text>
</comment>
<protein>
    <submittedName>
        <fullName evidence="1">Uncharacterized protein</fullName>
    </submittedName>
</protein>
<evidence type="ECO:0000313" key="2">
    <source>
        <dbReference type="Proteomes" id="UP001301958"/>
    </source>
</evidence>
<sequence>MSVTGRIKGSPAKLVRLFSTPAKGVLVKIVCYDNLMLIPPQDVRRIEKKEDAVVKMLGCGELVGSKSMFSQRTEASRVTERLVVGQSQVKGEDSRGQNGCVRCAARSETLCWWLVWLAARRWRRRKRGGGGCVMLTGGSVASGGGPNAEKGFFNREKERQLGTGAAAVMDSLCVRFGGGGAEGARAEMRLCFVSSRYHVYLVSLSG</sequence>
<proteinExistence type="predicted"/>
<evidence type="ECO:0000313" key="1">
    <source>
        <dbReference type="EMBL" id="KAK4229473.1"/>
    </source>
</evidence>
<keyword evidence="2" id="KW-1185">Reference proteome</keyword>
<organism evidence="1 2">
    <name type="scientific">Podospora fimiseda</name>
    <dbReference type="NCBI Taxonomy" id="252190"/>
    <lineage>
        <taxon>Eukaryota</taxon>
        <taxon>Fungi</taxon>
        <taxon>Dikarya</taxon>
        <taxon>Ascomycota</taxon>
        <taxon>Pezizomycotina</taxon>
        <taxon>Sordariomycetes</taxon>
        <taxon>Sordariomycetidae</taxon>
        <taxon>Sordariales</taxon>
        <taxon>Podosporaceae</taxon>
        <taxon>Podospora</taxon>
    </lineage>
</organism>
<reference evidence="1" key="2">
    <citation type="submission" date="2023-05" db="EMBL/GenBank/DDBJ databases">
        <authorList>
            <consortium name="Lawrence Berkeley National Laboratory"/>
            <person name="Steindorff A."/>
            <person name="Hensen N."/>
            <person name="Bonometti L."/>
            <person name="Westerberg I."/>
            <person name="Brannstrom I.O."/>
            <person name="Guillou S."/>
            <person name="Cros-Aarteil S."/>
            <person name="Calhoun S."/>
            <person name="Haridas S."/>
            <person name="Kuo A."/>
            <person name="Mondo S."/>
            <person name="Pangilinan J."/>
            <person name="Riley R."/>
            <person name="Labutti K."/>
            <person name="Andreopoulos B."/>
            <person name="Lipzen A."/>
            <person name="Chen C."/>
            <person name="Yanf M."/>
            <person name="Daum C."/>
            <person name="Ng V."/>
            <person name="Clum A."/>
            <person name="Ohm R."/>
            <person name="Martin F."/>
            <person name="Silar P."/>
            <person name="Natvig D."/>
            <person name="Lalanne C."/>
            <person name="Gautier V."/>
            <person name="Ament-Velasquez S.L."/>
            <person name="Kruys A."/>
            <person name="Hutchinson M.I."/>
            <person name="Powell A.J."/>
            <person name="Barry K."/>
            <person name="Miller A.N."/>
            <person name="Grigoriev I.V."/>
            <person name="Debuchy R."/>
            <person name="Gladieux P."/>
            <person name="Thoren M.H."/>
            <person name="Johannesson H."/>
        </authorList>
    </citation>
    <scope>NUCLEOTIDE SEQUENCE</scope>
    <source>
        <strain evidence="1">CBS 990.96</strain>
    </source>
</reference>
<accession>A0AAN7H1V2</accession>
<dbReference type="AlphaFoldDB" id="A0AAN7H1V2"/>
<reference evidence="1" key="1">
    <citation type="journal article" date="2023" name="Mol. Phylogenet. Evol.">
        <title>Genome-scale phylogeny and comparative genomics of the fungal order Sordariales.</title>
        <authorList>
            <person name="Hensen N."/>
            <person name="Bonometti L."/>
            <person name="Westerberg I."/>
            <person name="Brannstrom I.O."/>
            <person name="Guillou S."/>
            <person name="Cros-Aarteil S."/>
            <person name="Calhoun S."/>
            <person name="Haridas S."/>
            <person name="Kuo A."/>
            <person name="Mondo S."/>
            <person name="Pangilinan J."/>
            <person name="Riley R."/>
            <person name="LaButti K."/>
            <person name="Andreopoulos B."/>
            <person name="Lipzen A."/>
            <person name="Chen C."/>
            <person name="Yan M."/>
            <person name="Daum C."/>
            <person name="Ng V."/>
            <person name="Clum A."/>
            <person name="Steindorff A."/>
            <person name="Ohm R.A."/>
            <person name="Martin F."/>
            <person name="Silar P."/>
            <person name="Natvig D.O."/>
            <person name="Lalanne C."/>
            <person name="Gautier V."/>
            <person name="Ament-Velasquez S.L."/>
            <person name="Kruys A."/>
            <person name="Hutchinson M.I."/>
            <person name="Powell A.J."/>
            <person name="Barry K."/>
            <person name="Miller A.N."/>
            <person name="Grigoriev I.V."/>
            <person name="Debuchy R."/>
            <person name="Gladieux P."/>
            <person name="Hiltunen Thoren M."/>
            <person name="Johannesson H."/>
        </authorList>
    </citation>
    <scope>NUCLEOTIDE SEQUENCE</scope>
    <source>
        <strain evidence="1">CBS 990.96</strain>
    </source>
</reference>
<dbReference type="Proteomes" id="UP001301958">
    <property type="component" value="Unassembled WGS sequence"/>
</dbReference>
<gene>
    <name evidence="1" type="ORF">QBC38DRAFT_441912</name>
</gene>